<feature type="domain" description="HTH marR-type" evidence="4">
    <location>
        <begin position="1"/>
        <end position="144"/>
    </location>
</feature>
<organism evidence="5 6">
    <name type="scientific">Methanobrevibacter olleyae</name>
    <dbReference type="NCBI Taxonomy" id="294671"/>
    <lineage>
        <taxon>Archaea</taxon>
        <taxon>Methanobacteriati</taxon>
        <taxon>Methanobacteriota</taxon>
        <taxon>Methanomada group</taxon>
        <taxon>Methanobacteria</taxon>
        <taxon>Methanobacteriales</taxon>
        <taxon>Methanobacteriaceae</taxon>
        <taxon>Methanobrevibacter</taxon>
    </lineage>
</organism>
<evidence type="ECO:0000256" key="3">
    <source>
        <dbReference type="ARBA" id="ARBA00023163"/>
    </source>
</evidence>
<dbReference type="InterPro" id="IPR000835">
    <property type="entry name" value="HTH_MarR-typ"/>
</dbReference>
<dbReference type="PANTHER" id="PTHR42756">
    <property type="entry name" value="TRANSCRIPTIONAL REGULATOR, MARR"/>
    <property type="match status" value="1"/>
</dbReference>
<dbReference type="AlphaFoldDB" id="A0A8T3W0G0"/>
<dbReference type="SUPFAM" id="SSF46785">
    <property type="entry name" value="Winged helix' DNA-binding domain"/>
    <property type="match status" value="1"/>
</dbReference>
<protein>
    <submittedName>
        <fullName evidence="5">Winged helix-turn-helix transcriptional regulator</fullName>
    </submittedName>
</protein>
<comment type="caution">
    <text evidence="5">The sequence shown here is derived from an EMBL/GenBank/DDBJ whole genome shotgun (WGS) entry which is preliminary data.</text>
</comment>
<name>A0A8T3W0G0_METOL</name>
<dbReference type="InterPro" id="IPR036388">
    <property type="entry name" value="WH-like_DNA-bd_sf"/>
</dbReference>
<dbReference type="PRINTS" id="PR00598">
    <property type="entry name" value="HTHMARR"/>
</dbReference>
<keyword evidence="2" id="KW-0238">DNA-binding</keyword>
<evidence type="ECO:0000259" key="4">
    <source>
        <dbReference type="PROSITE" id="PS50995"/>
    </source>
</evidence>
<dbReference type="SMART" id="SM00347">
    <property type="entry name" value="HTH_MARR"/>
    <property type="match status" value="1"/>
</dbReference>
<accession>A0A8T3W0G0</accession>
<keyword evidence="1" id="KW-0805">Transcription regulation</keyword>
<dbReference type="Pfam" id="PF01047">
    <property type="entry name" value="MarR"/>
    <property type="match status" value="1"/>
</dbReference>
<sequence>MKCPIDKENISLSFLFTIFLKSQNSYYKYYLKDTEINIQQIPILLKLLNHDYIYQKEIVTDLKMDNGLVTRNIRKLEDLDYVIRQEDNENRRQNKISLTDKGRDFTIKLRKEGIKREEEIMKNVSITREELIDLFLEILNNSKEYNDEIMGD</sequence>
<dbReference type="GO" id="GO:0003677">
    <property type="term" value="F:DNA binding"/>
    <property type="evidence" value="ECO:0007669"/>
    <property type="project" value="UniProtKB-KW"/>
</dbReference>
<dbReference type="GO" id="GO:0003700">
    <property type="term" value="F:DNA-binding transcription factor activity"/>
    <property type="evidence" value="ECO:0007669"/>
    <property type="project" value="InterPro"/>
</dbReference>
<evidence type="ECO:0000256" key="2">
    <source>
        <dbReference type="ARBA" id="ARBA00023125"/>
    </source>
</evidence>
<dbReference type="Gene3D" id="1.10.10.10">
    <property type="entry name" value="Winged helix-like DNA-binding domain superfamily/Winged helix DNA-binding domain"/>
    <property type="match status" value="1"/>
</dbReference>
<evidence type="ECO:0000313" key="5">
    <source>
        <dbReference type="EMBL" id="MBE6513449.1"/>
    </source>
</evidence>
<evidence type="ECO:0000256" key="1">
    <source>
        <dbReference type="ARBA" id="ARBA00023015"/>
    </source>
</evidence>
<dbReference type="EMBL" id="SUTG01000093">
    <property type="protein sequence ID" value="MBE6513449.1"/>
    <property type="molecule type" value="Genomic_DNA"/>
</dbReference>
<reference evidence="5" key="1">
    <citation type="submission" date="2019-04" db="EMBL/GenBank/DDBJ databases">
        <title>Evolution of Biomass-Degrading Anaerobic Consortia Revealed by Metagenomics.</title>
        <authorList>
            <person name="Peng X."/>
        </authorList>
    </citation>
    <scope>NUCLEOTIDE SEQUENCE</scope>
    <source>
        <strain evidence="5">SIG14</strain>
    </source>
</reference>
<dbReference type="Proteomes" id="UP000732619">
    <property type="component" value="Unassembled WGS sequence"/>
</dbReference>
<dbReference type="PROSITE" id="PS50995">
    <property type="entry name" value="HTH_MARR_2"/>
    <property type="match status" value="1"/>
</dbReference>
<dbReference type="InterPro" id="IPR036390">
    <property type="entry name" value="WH_DNA-bd_sf"/>
</dbReference>
<gene>
    <name evidence="5" type="ORF">E7Z75_09985</name>
</gene>
<proteinExistence type="predicted"/>
<dbReference type="PANTHER" id="PTHR42756:SF1">
    <property type="entry name" value="TRANSCRIPTIONAL REPRESSOR OF EMRAB OPERON"/>
    <property type="match status" value="1"/>
</dbReference>
<evidence type="ECO:0000313" key="6">
    <source>
        <dbReference type="Proteomes" id="UP000732619"/>
    </source>
</evidence>
<keyword evidence="3" id="KW-0804">Transcription</keyword>